<organism evidence="3 4">
    <name type="scientific">Rhipicephalus microplus</name>
    <name type="common">Cattle tick</name>
    <name type="synonym">Boophilus microplus</name>
    <dbReference type="NCBI Taxonomy" id="6941"/>
    <lineage>
        <taxon>Eukaryota</taxon>
        <taxon>Metazoa</taxon>
        <taxon>Ecdysozoa</taxon>
        <taxon>Arthropoda</taxon>
        <taxon>Chelicerata</taxon>
        <taxon>Arachnida</taxon>
        <taxon>Acari</taxon>
        <taxon>Parasitiformes</taxon>
        <taxon>Ixodida</taxon>
        <taxon>Ixodoidea</taxon>
        <taxon>Ixodidae</taxon>
        <taxon>Rhipicephalinae</taxon>
        <taxon>Rhipicephalus</taxon>
        <taxon>Boophilus</taxon>
    </lineage>
</organism>
<dbReference type="EMBL" id="JABSTU010000011">
    <property type="protein sequence ID" value="KAH8009077.1"/>
    <property type="molecule type" value="Genomic_DNA"/>
</dbReference>
<evidence type="ECO:0000313" key="4">
    <source>
        <dbReference type="Proteomes" id="UP000821866"/>
    </source>
</evidence>
<proteinExistence type="predicted"/>
<accession>A0A9J6D4V4</accession>
<reference evidence="3" key="1">
    <citation type="journal article" date="2020" name="Cell">
        <title>Large-Scale Comparative Analyses of Tick Genomes Elucidate Their Genetic Diversity and Vector Capacities.</title>
        <authorList>
            <consortium name="Tick Genome and Microbiome Consortium (TIGMIC)"/>
            <person name="Jia N."/>
            <person name="Wang J."/>
            <person name="Shi W."/>
            <person name="Du L."/>
            <person name="Sun Y."/>
            <person name="Zhan W."/>
            <person name="Jiang J.F."/>
            <person name="Wang Q."/>
            <person name="Zhang B."/>
            <person name="Ji P."/>
            <person name="Bell-Sakyi L."/>
            <person name="Cui X.M."/>
            <person name="Yuan T.T."/>
            <person name="Jiang B.G."/>
            <person name="Yang W.F."/>
            <person name="Lam T.T."/>
            <person name="Chang Q.C."/>
            <person name="Ding S.J."/>
            <person name="Wang X.J."/>
            <person name="Zhu J.G."/>
            <person name="Ruan X.D."/>
            <person name="Zhao L."/>
            <person name="Wei J.T."/>
            <person name="Ye R.Z."/>
            <person name="Que T.C."/>
            <person name="Du C.H."/>
            <person name="Zhou Y.H."/>
            <person name="Cheng J.X."/>
            <person name="Dai P.F."/>
            <person name="Guo W.B."/>
            <person name="Han X.H."/>
            <person name="Huang E.J."/>
            <person name="Li L.F."/>
            <person name="Wei W."/>
            <person name="Gao Y.C."/>
            <person name="Liu J.Z."/>
            <person name="Shao H.Z."/>
            <person name="Wang X."/>
            <person name="Wang C.C."/>
            <person name="Yang T.C."/>
            <person name="Huo Q.B."/>
            <person name="Li W."/>
            <person name="Chen H.Y."/>
            <person name="Chen S.E."/>
            <person name="Zhou L.G."/>
            <person name="Ni X.B."/>
            <person name="Tian J.H."/>
            <person name="Sheng Y."/>
            <person name="Liu T."/>
            <person name="Pan Y.S."/>
            <person name="Xia L.Y."/>
            <person name="Li J."/>
            <person name="Zhao F."/>
            <person name="Cao W.C."/>
        </authorList>
    </citation>
    <scope>NUCLEOTIDE SEQUENCE</scope>
    <source>
        <strain evidence="3">Rmic-2018</strain>
    </source>
</reference>
<keyword evidence="2" id="KW-0472">Membrane</keyword>
<comment type="caution">
    <text evidence="3">The sequence shown here is derived from an EMBL/GenBank/DDBJ whole genome shotgun (WGS) entry which is preliminary data.</text>
</comment>
<sequence>MSAQRDASSIPRYSLSAPSLGSSSPVSTTRTWYSNVPLDSLGVQRSESSSPTTSLLLQMWGHIPSSSARPVDSHLDPVADQVRTLRWLRVFTDPQFLRRTTGIVCGLAVLTCFVTVLLAMTNHFRTHEWVEEHPSYNWTEPVLSLVEDRWSMSNHRPINGGKNKGAALECLERVAEVNERILAR</sequence>
<evidence type="ECO:0000313" key="3">
    <source>
        <dbReference type="EMBL" id="KAH8009077.1"/>
    </source>
</evidence>
<feature type="compositionally biased region" description="Low complexity" evidence="1">
    <location>
        <begin position="14"/>
        <end position="27"/>
    </location>
</feature>
<feature type="region of interest" description="Disordered" evidence="1">
    <location>
        <begin position="1"/>
        <end position="28"/>
    </location>
</feature>
<dbReference type="Proteomes" id="UP000821866">
    <property type="component" value="Chromosome 9"/>
</dbReference>
<gene>
    <name evidence="3" type="ORF">HPB51_010267</name>
</gene>
<keyword evidence="4" id="KW-1185">Reference proteome</keyword>
<keyword evidence="2" id="KW-0812">Transmembrane</keyword>
<dbReference type="AlphaFoldDB" id="A0A9J6D4V4"/>
<evidence type="ECO:0000256" key="2">
    <source>
        <dbReference type="SAM" id="Phobius"/>
    </source>
</evidence>
<evidence type="ECO:0000256" key="1">
    <source>
        <dbReference type="SAM" id="MobiDB-lite"/>
    </source>
</evidence>
<feature type="transmembrane region" description="Helical" evidence="2">
    <location>
        <begin position="96"/>
        <end position="119"/>
    </location>
</feature>
<name>A0A9J6D4V4_RHIMP</name>
<reference evidence="3" key="2">
    <citation type="submission" date="2021-09" db="EMBL/GenBank/DDBJ databases">
        <authorList>
            <person name="Jia N."/>
            <person name="Wang J."/>
            <person name="Shi W."/>
            <person name="Du L."/>
            <person name="Sun Y."/>
            <person name="Zhan W."/>
            <person name="Jiang J."/>
            <person name="Wang Q."/>
            <person name="Zhang B."/>
            <person name="Ji P."/>
            <person name="Sakyi L.B."/>
            <person name="Cui X."/>
            <person name="Yuan T."/>
            <person name="Jiang B."/>
            <person name="Yang W."/>
            <person name="Lam T.T.-Y."/>
            <person name="Chang Q."/>
            <person name="Ding S."/>
            <person name="Wang X."/>
            <person name="Zhu J."/>
            <person name="Ruan X."/>
            <person name="Zhao L."/>
            <person name="Wei J."/>
            <person name="Que T."/>
            <person name="Du C."/>
            <person name="Cheng J."/>
            <person name="Dai P."/>
            <person name="Han X."/>
            <person name="Huang E."/>
            <person name="Gao Y."/>
            <person name="Liu J."/>
            <person name="Shao H."/>
            <person name="Ye R."/>
            <person name="Li L."/>
            <person name="Wei W."/>
            <person name="Wang X."/>
            <person name="Wang C."/>
            <person name="Huo Q."/>
            <person name="Li W."/>
            <person name="Guo W."/>
            <person name="Chen H."/>
            <person name="Chen S."/>
            <person name="Zhou L."/>
            <person name="Zhou L."/>
            <person name="Ni X."/>
            <person name="Tian J."/>
            <person name="Zhou Y."/>
            <person name="Sheng Y."/>
            <person name="Liu T."/>
            <person name="Pan Y."/>
            <person name="Xia L."/>
            <person name="Li J."/>
            <person name="Zhao F."/>
            <person name="Cao W."/>
        </authorList>
    </citation>
    <scope>NUCLEOTIDE SEQUENCE</scope>
    <source>
        <strain evidence="3">Rmic-2018</strain>
        <tissue evidence="3">Larvae</tissue>
    </source>
</reference>
<protein>
    <submittedName>
        <fullName evidence="3">Uncharacterized protein</fullName>
    </submittedName>
</protein>
<keyword evidence="2" id="KW-1133">Transmembrane helix</keyword>